<proteinExistence type="predicted"/>
<evidence type="ECO:0000313" key="2">
    <source>
        <dbReference type="EMBL" id="KAK7826419.1"/>
    </source>
</evidence>
<protein>
    <submittedName>
        <fullName evidence="2">Uncharacterized protein</fullName>
    </submittedName>
</protein>
<reference evidence="2 3" key="1">
    <citation type="journal article" date="2018" name="Sci. Data">
        <title>The draft genome sequence of cork oak.</title>
        <authorList>
            <person name="Ramos A.M."/>
            <person name="Usie A."/>
            <person name="Barbosa P."/>
            <person name="Barros P.M."/>
            <person name="Capote T."/>
            <person name="Chaves I."/>
            <person name="Simoes F."/>
            <person name="Abreu I."/>
            <person name="Carrasquinho I."/>
            <person name="Faro C."/>
            <person name="Guimaraes J.B."/>
            <person name="Mendonca D."/>
            <person name="Nobrega F."/>
            <person name="Rodrigues L."/>
            <person name="Saibo N.J.M."/>
            <person name="Varela M.C."/>
            <person name="Egas C."/>
            <person name="Matos J."/>
            <person name="Miguel C.M."/>
            <person name="Oliveira M.M."/>
            <person name="Ricardo C.P."/>
            <person name="Goncalves S."/>
        </authorList>
    </citation>
    <scope>NUCLEOTIDE SEQUENCE [LARGE SCALE GENOMIC DNA]</scope>
    <source>
        <strain evidence="3">cv. HL8</strain>
    </source>
</reference>
<keyword evidence="1" id="KW-1133">Transmembrane helix</keyword>
<dbReference type="Proteomes" id="UP000237347">
    <property type="component" value="Unassembled WGS sequence"/>
</dbReference>
<name>A0AAW0JHQ7_QUESU</name>
<sequence length="169" mass="19085">METKGRVLHAKLTSEDQEQEETLQVCNPNFSTLHMPQPLRCLIFLLFLPMGRRLLCMFHPNFSPIKFHEAEVVLVVEEGEEEDNTVTMSIMMKLIWGGAELAMLECVEVDAPKILLYLLAAAQFCLWPTITFLFFILFSPTSSLNAVSGPTKRRHEVIVAHHGAVATDD</sequence>
<evidence type="ECO:0000313" key="3">
    <source>
        <dbReference type="Proteomes" id="UP000237347"/>
    </source>
</evidence>
<accession>A0AAW0JHQ7</accession>
<keyword evidence="1" id="KW-0472">Membrane</keyword>
<keyword evidence="1" id="KW-0812">Transmembrane</keyword>
<gene>
    <name evidence="2" type="ORF">CFP56_032200</name>
</gene>
<feature type="transmembrane region" description="Helical" evidence="1">
    <location>
        <begin position="114"/>
        <end position="138"/>
    </location>
</feature>
<dbReference type="AlphaFoldDB" id="A0AAW0JHQ7"/>
<comment type="caution">
    <text evidence="2">The sequence shown here is derived from an EMBL/GenBank/DDBJ whole genome shotgun (WGS) entry which is preliminary data.</text>
</comment>
<dbReference type="EMBL" id="PKMF04000547">
    <property type="protein sequence ID" value="KAK7826419.1"/>
    <property type="molecule type" value="Genomic_DNA"/>
</dbReference>
<evidence type="ECO:0000256" key="1">
    <source>
        <dbReference type="SAM" id="Phobius"/>
    </source>
</evidence>
<keyword evidence="3" id="KW-1185">Reference proteome</keyword>
<organism evidence="2 3">
    <name type="scientific">Quercus suber</name>
    <name type="common">Cork oak</name>
    <dbReference type="NCBI Taxonomy" id="58331"/>
    <lineage>
        <taxon>Eukaryota</taxon>
        <taxon>Viridiplantae</taxon>
        <taxon>Streptophyta</taxon>
        <taxon>Embryophyta</taxon>
        <taxon>Tracheophyta</taxon>
        <taxon>Spermatophyta</taxon>
        <taxon>Magnoliopsida</taxon>
        <taxon>eudicotyledons</taxon>
        <taxon>Gunneridae</taxon>
        <taxon>Pentapetalae</taxon>
        <taxon>rosids</taxon>
        <taxon>fabids</taxon>
        <taxon>Fagales</taxon>
        <taxon>Fagaceae</taxon>
        <taxon>Quercus</taxon>
    </lineage>
</organism>